<gene>
    <name evidence="1" type="ORF">CBW65_11755</name>
</gene>
<keyword evidence="2" id="KW-1185">Reference proteome</keyword>
<dbReference type="EMBL" id="CP021434">
    <property type="protein sequence ID" value="ARU61611.1"/>
    <property type="molecule type" value="Genomic_DNA"/>
</dbReference>
<protein>
    <submittedName>
        <fullName evidence="1">Uncharacterized protein</fullName>
    </submittedName>
</protein>
<dbReference type="OrthoDB" id="2850580at2"/>
<name>A0A1Y0IM77_9BACL</name>
<dbReference type="KEGG" id="tum:CBW65_11755"/>
<organism evidence="1 2">
    <name type="scientific">Tumebacillus avium</name>
    <dbReference type="NCBI Taxonomy" id="1903704"/>
    <lineage>
        <taxon>Bacteria</taxon>
        <taxon>Bacillati</taxon>
        <taxon>Bacillota</taxon>
        <taxon>Bacilli</taxon>
        <taxon>Bacillales</taxon>
        <taxon>Alicyclobacillaceae</taxon>
        <taxon>Tumebacillus</taxon>
    </lineage>
</organism>
<dbReference type="RefSeq" id="WP_087456990.1">
    <property type="nucleotide sequence ID" value="NZ_CP021434.1"/>
</dbReference>
<sequence>MSKALSEIFIETQGKPFEHEGKLVSMGFTASVSKGQQVTLELISANSELEQGIEVSVDSRKGEVEFSEGKVKRPIFWTNFAPDQIPFVCYPKKQDGILRIWNVWCYPGEKEPNAWINNAGIVIEPISDSESILHCSNGYGDVDFSNLVFRVTIQS</sequence>
<evidence type="ECO:0000313" key="1">
    <source>
        <dbReference type="EMBL" id="ARU61611.1"/>
    </source>
</evidence>
<accession>A0A1Y0IM77</accession>
<evidence type="ECO:0000313" key="2">
    <source>
        <dbReference type="Proteomes" id="UP000195437"/>
    </source>
</evidence>
<dbReference type="Proteomes" id="UP000195437">
    <property type="component" value="Chromosome"/>
</dbReference>
<reference evidence="2" key="1">
    <citation type="submission" date="2017-05" db="EMBL/GenBank/DDBJ databases">
        <authorList>
            <person name="Sung H."/>
        </authorList>
    </citation>
    <scope>NUCLEOTIDE SEQUENCE [LARGE SCALE GENOMIC DNA]</scope>
    <source>
        <strain evidence="2">AR23208</strain>
    </source>
</reference>
<proteinExistence type="predicted"/>
<dbReference type="AlphaFoldDB" id="A0A1Y0IM77"/>